<dbReference type="InterPro" id="IPR036291">
    <property type="entry name" value="NAD(P)-bd_dom_sf"/>
</dbReference>
<dbReference type="SUPFAM" id="SSF51735">
    <property type="entry name" value="NAD(P)-binding Rossmann-fold domains"/>
    <property type="match status" value="1"/>
</dbReference>
<dbReference type="InterPro" id="IPR000683">
    <property type="entry name" value="Gfo/Idh/MocA-like_OxRdtase_N"/>
</dbReference>
<dbReference type="PANTHER" id="PTHR43818">
    <property type="entry name" value="BCDNA.GH03377"/>
    <property type="match status" value="1"/>
</dbReference>
<dbReference type="InterPro" id="IPR050463">
    <property type="entry name" value="Gfo/Idh/MocA_oxidrdct_glycsds"/>
</dbReference>
<dbReference type="GO" id="GO:0000166">
    <property type="term" value="F:nucleotide binding"/>
    <property type="evidence" value="ECO:0007669"/>
    <property type="project" value="InterPro"/>
</dbReference>
<dbReference type="EMBL" id="CCYA01000254">
    <property type="protein sequence ID" value="CEH17366.1"/>
    <property type="molecule type" value="Genomic_DNA"/>
</dbReference>
<evidence type="ECO:0000259" key="2">
    <source>
        <dbReference type="Pfam" id="PF01408"/>
    </source>
</evidence>
<keyword evidence="4" id="KW-1185">Reference proteome</keyword>
<organism evidence="3 4">
    <name type="scientific">Ceraceosorus bombacis</name>
    <dbReference type="NCBI Taxonomy" id="401625"/>
    <lineage>
        <taxon>Eukaryota</taxon>
        <taxon>Fungi</taxon>
        <taxon>Dikarya</taxon>
        <taxon>Basidiomycota</taxon>
        <taxon>Ustilaginomycotina</taxon>
        <taxon>Exobasidiomycetes</taxon>
        <taxon>Ceraceosorales</taxon>
        <taxon>Ceraceosoraceae</taxon>
        <taxon>Ceraceosorus</taxon>
    </lineage>
</organism>
<dbReference type="PANTHER" id="PTHR43818:SF11">
    <property type="entry name" value="BCDNA.GH03377"/>
    <property type="match status" value="1"/>
</dbReference>
<dbReference type="AlphaFoldDB" id="A0A0P1BN26"/>
<dbReference type="Proteomes" id="UP000054845">
    <property type="component" value="Unassembled WGS sequence"/>
</dbReference>
<feature type="domain" description="Gfo/Idh/MocA-like oxidoreductase N-terminal" evidence="2">
    <location>
        <begin position="9"/>
        <end position="130"/>
    </location>
</feature>
<accession>A0A0P1BN26</accession>
<dbReference type="Gene3D" id="3.40.50.720">
    <property type="entry name" value="NAD(P)-binding Rossmann-like Domain"/>
    <property type="match status" value="1"/>
</dbReference>
<keyword evidence="1" id="KW-0560">Oxidoreductase</keyword>
<protein>
    <submittedName>
        <fullName evidence="3">Dimeric dihydrodiol dehydrogenase</fullName>
    </submittedName>
</protein>
<evidence type="ECO:0000313" key="4">
    <source>
        <dbReference type="Proteomes" id="UP000054845"/>
    </source>
</evidence>
<dbReference type="GO" id="GO:0016491">
    <property type="term" value="F:oxidoreductase activity"/>
    <property type="evidence" value="ECO:0007669"/>
    <property type="project" value="UniProtKB-KW"/>
</dbReference>
<dbReference type="Pfam" id="PF01408">
    <property type="entry name" value="GFO_IDH_MocA"/>
    <property type="match status" value="1"/>
</dbReference>
<proteinExistence type="predicted"/>
<sequence>MTSAPTLPIRVGIIGAGEVSQVVHLPTLQLLPHLYKVTAITDLSLAASKHASSKFGVPQACATVDELVTLQNVDLVLIASADEYHGDHAVAAINAGKHVFIEKPLCLTRQDAERIQDAEQKAGVHVSVAYMRRYAPAFEIFKQLVAESAPVQYAVVRDLIGPNEFFVAQSGTTPIKFVEDIPAGAANDKKAKAEEQHQAFLAIPGSYQERVIRPTFVDAYTSEWTVLAEALQQSKPLKTTVADAALELDVWDMIMQKLQ</sequence>
<evidence type="ECO:0000256" key="1">
    <source>
        <dbReference type="ARBA" id="ARBA00023002"/>
    </source>
</evidence>
<dbReference type="STRING" id="401625.A0A0P1BN26"/>
<reference evidence="3 4" key="1">
    <citation type="submission" date="2014-09" db="EMBL/GenBank/DDBJ databases">
        <authorList>
            <person name="Magalhaes I.L.F."/>
            <person name="Oliveira U."/>
            <person name="Santos F.R."/>
            <person name="Vidigal T.H.D.A."/>
            <person name="Brescovit A.D."/>
            <person name="Santos A.J."/>
        </authorList>
    </citation>
    <scope>NUCLEOTIDE SEQUENCE [LARGE SCALE GENOMIC DNA]</scope>
</reference>
<name>A0A0P1BN26_9BASI</name>
<dbReference type="OrthoDB" id="3357728at2759"/>
<evidence type="ECO:0000313" key="3">
    <source>
        <dbReference type="EMBL" id="CEH17366.1"/>
    </source>
</evidence>